<evidence type="ECO:0000313" key="14">
    <source>
        <dbReference type="Proteomes" id="UP001497623"/>
    </source>
</evidence>
<feature type="transmembrane region" description="Helical" evidence="9">
    <location>
        <begin position="386"/>
        <end position="409"/>
    </location>
</feature>
<comment type="similarity">
    <text evidence="2">Belongs to the major facilitator superfamily. Vesicular transporter family.</text>
</comment>
<keyword evidence="10" id="KW-0732">Signal</keyword>
<evidence type="ECO:0000256" key="10">
    <source>
        <dbReference type="SAM" id="SignalP"/>
    </source>
</evidence>
<feature type="transmembrane region" description="Helical" evidence="9">
    <location>
        <begin position="108"/>
        <end position="131"/>
    </location>
</feature>
<dbReference type="InterPro" id="IPR011701">
    <property type="entry name" value="MFS"/>
</dbReference>
<protein>
    <recommendedName>
        <fullName evidence="11">Major facilitator superfamily (MFS) profile domain-containing protein</fullName>
    </recommendedName>
</protein>
<dbReference type="Proteomes" id="UP001497623">
    <property type="component" value="Unassembled WGS sequence"/>
</dbReference>
<dbReference type="GO" id="GO:0022857">
    <property type="term" value="F:transmembrane transporter activity"/>
    <property type="evidence" value="ECO:0007669"/>
    <property type="project" value="InterPro"/>
</dbReference>
<feature type="chain" id="PRO_5044714365" description="Major facilitator superfamily (MFS) profile domain-containing protein" evidence="10">
    <location>
        <begin position="25"/>
        <end position="481"/>
    </location>
</feature>
<evidence type="ECO:0000256" key="8">
    <source>
        <dbReference type="SAM" id="MobiDB-lite"/>
    </source>
</evidence>
<feature type="domain" description="Major facilitator superfamily (MFS) profile" evidence="11">
    <location>
        <begin position="12"/>
        <end position="414"/>
    </location>
</feature>
<comment type="caution">
    <text evidence="12">The sequence shown here is derived from an EMBL/GenBank/DDBJ whole genome shotgun (WGS) entry which is preliminary data.</text>
</comment>
<organism evidence="12 14">
    <name type="scientific">Meganyctiphanes norvegica</name>
    <name type="common">Northern krill</name>
    <name type="synonym">Thysanopoda norvegica</name>
    <dbReference type="NCBI Taxonomy" id="48144"/>
    <lineage>
        <taxon>Eukaryota</taxon>
        <taxon>Metazoa</taxon>
        <taxon>Ecdysozoa</taxon>
        <taxon>Arthropoda</taxon>
        <taxon>Crustacea</taxon>
        <taxon>Multicrustacea</taxon>
        <taxon>Malacostraca</taxon>
        <taxon>Eumalacostraca</taxon>
        <taxon>Eucarida</taxon>
        <taxon>Euphausiacea</taxon>
        <taxon>Euphausiidae</taxon>
        <taxon>Meganyctiphanes</taxon>
    </lineage>
</organism>
<dbReference type="InterPro" id="IPR036259">
    <property type="entry name" value="MFS_trans_sf"/>
</dbReference>
<evidence type="ECO:0000256" key="9">
    <source>
        <dbReference type="SAM" id="Phobius"/>
    </source>
</evidence>
<dbReference type="InterPro" id="IPR050930">
    <property type="entry name" value="MFS_Vesicular_Transporter"/>
</dbReference>
<keyword evidence="6 9" id="KW-1133">Transmembrane helix</keyword>
<feature type="transmembrane region" description="Helical" evidence="9">
    <location>
        <begin position="48"/>
        <end position="66"/>
    </location>
</feature>
<evidence type="ECO:0000313" key="13">
    <source>
        <dbReference type="EMBL" id="CAL4108389.1"/>
    </source>
</evidence>
<feature type="compositionally biased region" description="Polar residues" evidence="8">
    <location>
        <begin position="450"/>
        <end position="465"/>
    </location>
</feature>
<keyword evidence="14" id="KW-1185">Reference proteome</keyword>
<keyword evidence="5" id="KW-0532">Neurotransmitter transport</keyword>
<dbReference type="PROSITE" id="PS50850">
    <property type="entry name" value="MFS"/>
    <property type="match status" value="1"/>
</dbReference>
<dbReference type="Pfam" id="PF07690">
    <property type="entry name" value="MFS_1"/>
    <property type="match status" value="1"/>
</dbReference>
<feature type="transmembrane region" description="Helical" evidence="9">
    <location>
        <begin position="355"/>
        <end position="380"/>
    </location>
</feature>
<dbReference type="EMBL" id="CAXKWB010013742">
    <property type="protein sequence ID" value="CAL4108389.1"/>
    <property type="molecule type" value="Genomic_DNA"/>
</dbReference>
<feature type="transmembrane region" description="Helical" evidence="9">
    <location>
        <begin position="314"/>
        <end position="334"/>
    </location>
</feature>
<evidence type="ECO:0000256" key="5">
    <source>
        <dbReference type="ARBA" id="ARBA00022775"/>
    </source>
</evidence>
<accession>A0AAV2R1H4</accession>
<evidence type="ECO:0000313" key="12">
    <source>
        <dbReference type="EMBL" id="CAL4108385.1"/>
    </source>
</evidence>
<name>A0AAV2R1H4_MEGNR</name>
<feature type="transmembrane region" description="Helical" evidence="9">
    <location>
        <begin position="171"/>
        <end position="192"/>
    </location>
</feature>
<dbReference type="GO" id="GO:0016020">
    <property type="term" value="C:membrane"/>
    <property type="evidence" value="ECO:0007669"/>
    <property type="project" value="UniProtKB-SubCell"/>
</dbReference>
<dbReference type="InterPro" id="IPR020846">
    <property type="entry name" value="MFS_dom"/>
</dbReference>
<keyword evidence="4 9" id="KW-0812">Transmembrane</keyword>
<reference evidence="12 14" key="1">
    <citation type="submission" date="2024-05" db="EMBL/GenBank/DDBJ databases">
        <authorList>
            <person name="Wallberg A."/>
        </authorList>
    </citation>
    <scope>NUCLEOTIDE SEQUENCE [LARGE SCALE GENOMIC DNA]</scope>
</reference>
<feature type="region of interest" description="Disordered" evidence="8">
    <location>
        <begin position="449"/>
        <end position="481"/>
    </location>
</feature>
<feature type="transmembrane region" description="Helical" evidence="9">
    <location>
        <begin position="143"/>
        <end position="165"/>
    </location>
</feature>
<proteinExistence type="inferred from homology"/>
<dbReference type="AlphaFoldDB" id="A0AAV2R1H4"/>
<feature type="transmembrane region" description="Helical" evidence="9">
    <location>
        <begin position="254"/>
        <end position="274"/>
    </location>
</feature>
<evidence type="ECO:0000256" key="3">
    <source>
        <dbReference type="ARBA" id="ARBA00022448"/>
    </source>
</evidence>
<sequence>MGDSYSRRQWVTLVVFSIAQFCNAVCVSLQAPFYPAEAEKKGATATEYGLVFGVFELIVFIISPIYGKYLDRIGPRLMNNAGITTVAVMCICFGFLDRIDDPKLFIAMSFIIRIVEALGNAAFITSAFTLIAAEFQTNVGAAFAAMETFFGLGLIVGPTVGGALYELGGYTLPFVVMGALLFVAAILVCILLPKRDERPVDHDTEKGTKGSMLTMLKIPSIAIFAFTIMAASISIGFLQATLEPHLRPLELTPVIMGVMFVLNGGAYAVLAPFWGWLCDHIFSPRLVTLVGSAIVSLSFILIGPVPFIPLQMTLPLVIAALVLHGVGFGAELVATFTGIQQDAISNGFTEGLSTYGLVSGLWTSVFALGCFIGPSLGGLILDSIGFQWGTVFVVVLHILVLLFTGSYMIHVYRADNFTIVYSHIHGSLAIYGDEKQSLLLSTKKKDRDSFSSVTSRDSTYGSAGNSDEYHRKGSKGPLCTY</sequence>
<evidence type="ECO:0000259" key="11">
    <source>
        <dbReference type="PROSITE" id="PS50850"/>
    </source>
</evidence>
<feature type="transmembrane region" description="Helical" evidence="9">
    <location>
        <begin position="221"/>
        <end position="242"/>
    </location>
</feature>
<dbReference type="EMBL" id="CAXKWB010013742">
    <property type="protein sequence ID" value="CAL4108385.1"/>
    <property type="molecule type" value="Genomic_DNA"/>
</dbReference>
<dbReference type="InterPro" id="IPR001958">
    <property type="entry name" value="Tet-R_TetA/multi-R_MdtG-like"/>
</dbReference>
<evidence type="ECO:0000256" key="7">
    <source>
        <dbReference type="ARBA" id="ARBA00023136"/>
    </source>
</evidence>
<feature type="transmembrane region" description="Helical" evidence="9">
    <location>
        <begin position="286"/>
        <end position="308"/>
    </location>
</feature>
<keyword evidence="7 9" id="KW-0472">Membrane</keyword>
<evidence type="ECO:0000256" key="4">
    <source>
        <dbReference type="ARBA" id="ARBA00022692"/>
    </source>
</evidence>
<comment type="subcellular location">
    <subcellularLocation>
        <location evidence="1">Membrane</location>
        <topology evidence="1">Multi-pass membrane protein</topology>
    </subcellularLocation>
</comment>
<dbReference type="PANTHER" id="PTHR23506:SF26">
    <property type="entry name" value="MFS-TYPE TRANSPORTER SLC18B1"/>
    <property type="match status" value="1"/>
</dbReference>
<feature type="transmembrane region" description="Helical" evidence="9">
    <location>
        <begin position="78"/>
        <end position="96"/>
    </location>
</feature>
<gene>
    <name evidence="12" type="ORF">MNOR_LOCUS18878</name>
    <name evidence="13" type="ORF">MNOR_LOCUS18880</name>
</gene>
<evidence type="ECO:0000256" key="2">
    <source>
        <dbReference type="ARBA" id="ARBA00006829"/>
    </source>
</evidence>
<dbReference type="PANTHER" id="PTHR23506">
    <property type="entry name" value="GH10249P"/>
    <property type="match status" value="1"/>
</dbReference>
<evidence type="ECO:0000256" key="6">
    <source>
        <dbReference type="ARBA" id="ARBA00022989"/>
    </source>
</evidence>
<dbReference type="Gene3D" id="1.20.1250.20">
    <property type="entry name" value="MFS general substrate transporter like domains"/>
    <property type="match status" value="2"/>
</dbReference>
<evidence type="ECO:0000256" key="1">
    <source>
        <dbReference type="ARBA" id="ARBA00004141"/>
    </source>
</evidence>
<feature type="signal peptide" evidence="10">
    <location>
        <begin position="1"/>
        <end position="24"/>
    </location>
</feature>
<dbReference type="SUPFAM" id="SSF103473">
    <property type="entry name" value="MFS general substrate transporter"/>
    <property type="match status" value="1"/>
</dbReference>
<keyword evidence="3" id="KW-0813">Transport</keyword>
<dbReference type="PRINTS" id="PR01035">
    <property type="entry name" value="TCRTETA"/>
</dbReference>